<proteinExistence type="predicted"/>
<sequence length="71" mass="8072">MKDKIEQALQLLREARNNMLRHEFEAAVKELCDDEENGGGSGNVLYPLLTAGMVALELHRRNLKAHEENIQ</sequence>
<dbReference type="RefSeq" id="YP_009212301.1">
    <property type="nucleotide sequence ID" value="NC_028945.1"/>
</dbReference>
<protein>
    <submittedName>
        <fullName evidence="1">Uncharacterized protein</fullName>
    </submittedName>
</protein>
<dbReference type="EMBL" id="KR052482">
    <property type="protein sequence ID" value="AKF13326.1"/>
    <property type="molecule type" value="Genomic_DNA"/>
</dbReference>
<dbReference type="KEGG" id="vg:26638790"/>
<evidence type="ECO:0000313" key="1">
    <source>
        <dbReference type="EMBL" id="AKF13326.1"/>
    </source>
</evidence>
<organism evidence="1 2">
    <name type="scientific">Sinorhizobium phage phiN3</name>
    <dbReference type="NCBI Taxonomy" id="1647405"/>
    <lineage>
        <taxon>Viruses</taxon>
        <taxon>Duplodnaviria</taxon>
        <taxon>Heunggongvirae</taxon>
        <taxon>Uroviricota</taxon>
        <taxon>Caudoviricetes</taxon>
        <taxon>Emdodecavirus</taxon>
        <taxon>Emdodecavirus N3</taxon>
    </lineage>
</organism>
<dbReference type="GeneID" id="26638790"/>
<name>A0A0F6WCK1_9CAUD</name>
<dbReference type="Proteomes" id="UP000202958">
    <property type="component" value="Segment"/>
</dbReference>
<gene>
    <name evidence="1" type="ORF">PHIN3_61</name>
</gene>
<accession>A0A0F6WCK1</accession>
<keyword evidence="2" id="KW-1185">Reference proteome</keyword>
<reference evidence="1 2" key="1">
    <citation type="submission" date="2015-04" db="EMBL/GenBank/DDBJ databases">
        <authorList>
            <person name="Hodson T.S."/>
            <person name="Hyde J.R."/>
            <person name="Schouten J.T."/>
            <person name="Crockett J.T."/>
            <person name="Smith T.A."/>
            <person name="Merrill B.D."/>
            <person name="Crook M.B."/>
            <person name="Griffitts J.S."/>
            <person name="Burnett S.H."/>
            <person name="Grose J.H."/>
            <person name="Breakwell D.P."/>
        </authorList>
    </citation>
    <scope>NUCLEOTIDE SEQUENCE [LARGE SCALE GENOMIC DNA]</scope>
</reference>
<evidence type="ECO:0000313" key="2">
    <source>
        <dbReference type="Proteomes" id="UP000202958"/>
    </source>
</evidence>